<feature type="transmembrane region" description="Helical" evidence="1">
    <location>
        <begin position="31"/>
        <end position="54"/>
    </location>
</feature>
<proteinExistence type="predicted"/>
<keyword evidence="1" id="KW-0472">Membrane</keyword>
<keyword evidence="3" id="KW-1185">Reference proteome</keyword>
<dbReference type="AlphaFoldDB" id="A0A847S599"/>
<protein>
    <submittedName>
        <fullName evidence="2">DUF2569 domain-containing protein</fullName>
    </submittedName>
</protein>
<accession>A0A847S599</accession>
<feature type="transmembrane region" description="Helical" evidence="1">
    <location>
        <begin position="74"/>
        <end position="99"/>
    </location>
</feature>
<evidence type="ECO:0000313" key="3">
    <source>
        <dbReference type="Proteomes" id="UP000587991"/>
    </source>
</evidence>
<reference evidence="2 3" key="1">
    <citation type="submission" date="2020-04" db="EMBL/GenBank/DDBJ databases">
        <title>Draft genome of Leeia sp. IMCC25680.</title>
        <authorList>
            <person name="Song J."/>
            <person name="Cho J.-C."/>
        </authorList>
    </citation>
    <scope>NUCLEOTIDE SEQUENCE [LARGE SCALE GENOMIC DNA]</scope>
    <source>
        <strain evidence="2 3">IMCC25680</strain>
    </source>
</reference>
<sequence length="175" mass="19824">MSESHNPYQAPSASVADVTLPDDGPWRIGGWLYLLGFGLIVRAAVLPFGIWGLFSPFVMQEGGWERLGALPNATGLRALIVTELLINLLIWSLTLWATLLFFKRRARFKRVLLILLTVSFCFYTMDHFLGQALLPAELLDDQGESLKLVWQSLVYGLIWGNYVLRSERVEHTFVL</sequence>
<dbReference type="RefSeq" id="WP_168876567.1">
    <property type="nucleotide sequence ID" value="NZ_JABAIM010000001.1"/>
</dbReference>
<feature type="transmembrane region" description="Helical" evidence="1">
    <location>
        <begin position="148"/>
        <end position="164"/>
    </location>
</feature>
<gene>
    <name evidence="2" type="ORF">HF682_07515</name>
</gene>
<keyword evidence="1" id="KW-0812">Transmembrane</keyword>
<dbReference type="InterPro" id="IPR019690">
    <property type="entry name" value="DUF2569"/>
</dbReference>
<comment type="caution">
    <text evidence="2">The sequence shown here is derived from an EMBL/GenBank/DDBJ whole genome shotgun (WGS) entry which is preliminary data.</text>
</comment>
<dbReference type="Pfam" id="PF10754">
    <property type="entry name" value="DUF2569"/>
    <property type="match status" value="1"/>
</dbReference>
<organism evidence="2 3">
    <name type="scientific">Leeia aquatica</name>
    <dbReference type="NCBI Taxonomy" id="2725557"/>
    <lineage>
        <taxon>Bacteria</taxon>
        <taxon>Pseudomonadati</taxon>
        <taxon>Pseudomonadota</taxon>
        <taxon>Betaproteobacteria</taxon>
        <taxon>Neisseriales</taxon>
        <taxon>Leeiaceae</taxon>
        <taxon>Leeia</taxon>
    </lineage>
</organism>
<keyword evidence="1" id="KW-1133">Transmembrane helix</keyword>
<evidence type="ECO:0000313" key="2">
    <source>
        <dbReference type="EMBL" id="NLR75004.1"/>
    </source>
</evidence>
<evidence type="ECO:0000256" key="1">
    <source>
        <dbReference type="SAM" id="Phobius"/>
    </source>
</evidence>
<feature type="transmembrane region" description="Helical" evidence="1">
    <location>
        <begin position="111"/>
        <end position="128"/>
    </location>
</feature>
<dbReference type="Proteomes" id="UP000587991">
    <property type="component" value="Unassembled WGS sequence"/>
</dbReference>
<name>A0A847S599_9NEIS</name>
<dbReference type="EMBL" id="JABAIM010000001">
    <property type="protein sequence ID" value="NLR75004.1"/>
    <property type="molecule type" value="Genomic_DNA"/>
</dbReference>